<dbReference type="PANTHER" id="PTHR44688:SF25">
    <property type="entry name" value="HTH LUXR-TYPE DOMAIN-CONTAINING PROTEIN"/>
    <property type="match status" value="1"/>
</dbReference>
<reference evidence="5 6" key="1">
    <citation type="submission" date="2019-03" db="EMBL/GenBank/DDBJ databases">
        <title>Genomic Encyclopedia of Type Strains, Phase III (KMG-III): the genomes of soil and plant-associated and newly described type strains.</title>
        <authorList>
            <person name="Whitman W."/>
        </authorList>
    </citation>
    <scope>NUCLEOTIDE SEQUENCE [LARGE SCALE GENOMIC DNA]</scope>
    <source>
        <strain evidence="5 6">VKM Ac-2527</strain>
    </source>
</reference>
<dbReference type="InterPro" id="IPR036890">
    <property type="entry name" value="HATPase_C_sf"/>
</dbReference>
<comment type="caution">
    <text evidence="5">The sequence shown here is derived from an EMBL/GenBank/DDBJ whole genome shotgun (WGS) entry which is preliminary data.</text>
</comment>
<evidence type="ECO:0000313" key="6">
    <source>
        <dbReference type="Proteomes" id="UP000295388"/>
    </source>
</evidence>
<dbReference type="Gene3D" id="1.10.10.10">
    <property type="entry name" value="Winged helix-like DNA-binding domain superfamily/Winged helix DNA-binding domain"/>
    <property type="match status" value="1"/>
</dbReference>
<evidence type="ECO:0000256" key="2">
    <source>
        <dbReference type="ARBA" id="ARBA00023125"/>
    </source>
</evidence>
<sequence>MPSSQPAALLSIAARLLPVKPPEMINELSEALGKLIPHRAVAQLSTQCAMSPVGAAGDPAIAKVITGAELAPFLGSVVAGQPWVGDAPIGGSDHPVLAIASDHTPRGSVLVFVLTPGSTVSAELIELVQALWDVVTAHFYRLTMEIEPSALQQSRAVAIAKAGIAAELSEAHTATLASLLGVLRNRQLEDVPARAMAVELALNALVELRTESQRDRSDAGEEPARRAFQRLADSLRTLLRHTSIELELDAPGNDRLLPAEVAHSARAAGRAVVLAMLRQDGVRRIRVGWRDDAGGLQVSLRDDGPGILTDDLDLGQIAERLRAQGGRVDVDAVPGWGLTIRITFKTTTPPTLGRTTTTAEPFAALGSRELEVLERLAQGHRNRTIADHLHISESTVKFHVANILTKLSVTTRTEAAALYHATATA</sequence>
<evidence type="ECO:0000259" key="4">
    <source>
        <dbReference type="PROSITE" id="PS50043"/>
    </source>
</evidence>
<dbReference type="SUPFAM" id="SSF46894">
    <property type="entry name" value="C-terminal effector domain of the bipartite response regulators"/>
    <property type="match status" value="1"/>
</dbReference>
<gene>
    <name evidence="5" type="ORF">EV643_112171</name>
</gene>
<protein>
    <submittedName>
        <fullName evidence="5">Regulatory LuxR family protein</fullName>
    </submittedName>
</protein>
<dbReference type="Pfam" id="PF00196">
    <property type="entry name" value="GerE"/>
    <property type="match status" value="1"/>
</dbReference>
<keyword evidence="1" id="KW-0805">Transcription regulation</keyword>
<dbReference type="GO" id="GO:0003677">
    <property type="term" value="F:DNA binding"/>
    <property type="evidence" value="ECO:0007669"/>
    <property type="project" value="UniProtKB-KW"/>
</dbReference>
<feature type="domain" description="HTH luxR-type" evidence="4">
    <location>
        <begin position="358"/>
        <end position="423"/>
    </location>
</feature>
<dbReference type="PROSITE" id="PS50043">
    <property type="entry name" value="HTH_LUXR_2"/>
    <property type="match status" value="1"/>
</dbReference>
<dbReference type="Proteomes" id="UP000295388">
    <property type="component" value="Unassembled WGS sequence"/>
</dbReference>
<dbReference type="SMART" id="SM00421">
    <property type="entry name" value="HTH_LUXR"/>
    <property type="match status" value="1"/>
</dbReference>
<evidence type="ECO:0000256" key="1">
    <source>
        <dbReference type="ARBA" id="ARBA00023015"/>
    </source>
</evidence>
<dbReference type="PRINTS" id="PR00038">
    <property type="entry name" value="HTHLUXR"/>
</dbReference>
<dbReference type="InterPro" id="IPR036388">
    <property type="entry name" value="WH-like_DNA-bd_sf"/>
</dbReference>
<keyword evidence="6" id="KW-1185">Reference proteome</keyword>
<keyword evidence="3" id="KW-0804">Transcription</keyword>
<dbReference type="CDD" id="cd06170">
    <property type="entry name" value="LuxR_C_like"/>
    <property type="match status" value="1"/>
</dbReference>
<keyword evidence="2" id="KW-0238">DNA-binding</keyword>
<name>A0A4R6K837_9ACTN</name>
<dbReference type="SUPFAM" id="SSF55874">
    <property type="entry name" value="ATPase domain of HSP90 chaperone/DNA topoisomerase II/histidine kinase"/>
    <property type="match status" value="1"/>
</dbReference>
<dbReference type="EMBL" id="SNWQ01000012">
    <property type="protein sequence ID" value="TDO45843.1"/>
    <property type="molecule type" value="Genomic_DNA"/>
</dbReference>
<dbReference type="PANTHER" id="PTHR44688">
    <property type="entry name" value="DNA-BINDING TRANSCRIPTIONAL ACTIVATOR DEVR_DOSR"/>
    <property type="match status" value="1"/>
</dbReference>
<organism evidence="5 6">
    <name type="scientific">Kribbella caucasensis</name>
    <dbReference type="NCBI Taxonomy" id="2512215"/>
    <lineage>
        <taxon>Bacteria</taxon>
        <taxon>Bacillati</taxon>
        <taxon>Actinomycetota</taxon>
        <taxon>Actinomycetes</taxon>
        <taxon>Propionibacteriales</taxon>
        <taxon>Kribbellaceae</taxon>
        <taxon>Kribbella</taxon>
    </lineage>
</organism>
<dbReference type="OrthoDB" id="3171430at2"/>
<evidence type="ECO:0000313" key="5">
    <source>
        <dbReference type="EMBL" id="TDO45843.1"/>
    </source>
</evidence>
<evidence type="ECO:0000256" key="3">
    <source>
        <dbReference type="ARBA" id="ARBA00023163"/>
    </source>
</evidence>
<proteinExistence type="predicted"/>
<dbReference type="InterPro" id="IPR016032">
    <property type="entry name" value="Sig_transdc_resp-reg_C-effctor"/>
</dbReference>
<dbReference type="AlphaFoldDB" id="A0A4R6K837"/>
<dbReference type="PROSITE" id="PS00622">
    <property type="entry name" value="HTH_LUXR_1"/>
    <property type="match status" value="1"/>
</dbReference>
<accession>A0A4R6K837</accession>
<dbReference type="InterPro" id="IPR000792">
    <property type="entry name" value="Tscrpt_reg_LuxR_C"/>
</dbReference>
<dbReference type="GO" id="GO:0006355">
    <property type="term" value="P:regulation of DNA-templated transcription"/>
    <property type="evidence" value="ECO:0007669"/>
    <property type="project" value="InterPro"/>
</dbReference>
<dbReference type="Gene3D" id="3.30.565.10">
    <property type="entry name" value="Histidine kinase-like ATPase, C-terminal domain"/>
    <property type="match status" value="1"/>
</dbReference>